<accession>A0A8H6VQQ8</accession>
<reference evidence="2" key="1">
    <citation type="submission" date="2020-05" db="EMBL/GenBank/DDBJ databases">
        <title>Mycena genomes resolve the evolution of fungal bioluminescence.</title>
        <authorList>
            <person name="Tsai I.J."/>
        </authorList>
    </citation>
    <scope>NUCLEOTIDE SEQUENCE</scope>
    <source>
        <strain evidence="2">171206Taipei</strain>
    </source>
</reference>
<dbReference type="GeneID" id="59351930"/>
<evidence type="ECO:0000313" key="2">
    <source>
        <dbReference type="EMBL" id="KAF7290552.1"/>
    </source>
</evidence>
<dbReference type="RefSeq" id="XP_037213912.1">
    <property type="nucleotide sequence ID" value="XM_037369414.1"/>
</dbReference>
<dbReference type="Proteomes" id="UP000636479">
    <property type="component" value="Unassembled WGS sequence"/>
</dbReference>
<dbReference type="AlphaFoldDB" id="A0A8H6VQQ8"/>
<evidence type="ECO:0000256" key="1">
    <source>
        <dbReference type="SAM" id="MobiDB-lite"/>
    </source>
</evidence>
<dbReference type="EMBL" id="JACAZF010000014">
    <property type="protein sequence ID" value="KAF7290552.1"/>
    <property type="molecule type" value="Genomic_DNA"/>
</dbReference>
<sequence>MASQSPFEHVARNLRAIGALSVEEYLAKSGHEQDTSPVAVEVDNIIGDSAISRLRALCAPQGSAILTGSLAPRAKLEVELIDEGPDRKRCVVTITRPGGEARAFRSPVNCASAEEAEEVAAGVALERGVAEFIAVGDEEEVRAAKGTLLVSLDKQAPVIEVLTAVGHIEECCREWRGPSVEPAWYTFAGSNSYGACLKIALSPHNYRVYSCSPEFATPLTAQQKCAAIALDEGVLDFIMHGNGQTKPTPISRNSSDHVSVPWSLQAFFETIPRPLEEDFGARTAPQIQPVGWLGSIVAQAMGTRFSSAYYAVDVLDQPVRKAHGCLLRLKRSCPDTDVPTIYSYLVEPQANSQKEARAAVALLALSLGAGKMIRAAHEECLGLVSPDVRHFVTKSVLSVLGTEVRRASGKAPLFEFTTVDNAFGCTLTLFATLTAADPLVYTVPERYASKADAKVAVTHLAATRGVLDVLTQPAFPEGDGAGKKRKKKKQAMGSTHSGKKQRIIGGGVRLSLSTRKRSGSLEEGEISE</sequence>
<gene>
    <name evidence="2" type="ORF">MIND_01295300</name>
</gene>
<dbReference type="OrthoDB" id="3254160at2759"/>
<protein>
    <submittedName>
        <fullName evidence="2">Uncharacterized protein</fullName>
    </submittedName>
</protein>
<feature type="region of interest" description="Disordered" evidence="1">
    <location>
        <begin position="477"/>
        <end position="528"/>
    </location>
</feature>
<keyword evidence="3" id="KW-1185">Reference proteome</keyword>
<name>A0A8H6VQQ8_9AGAR</name>
<proteinExistence type="predicted"/>
<comment type="caution">
    <text evidence="2">The sequence shown here is derived from an EMBL/GenBank/DDBJ whole genome shotgun (WGS) entry which is preliminary data.</text>
</comment>
<organism evidence="2 3">
    <name type="scientific">Mycena indigotica</name>
    <dbReference type="NCBI Taxonomy" id="2126181"/>
    <lineage>
        <taxon>Eukaryota</taxon>
        <taxon>Fungi</taxon>
        <taxon>Dikarya</taxon>
        <taxon>Basidiomycota</taxon>
        <taxon>Agaricomycotina</taxon>
        <taxon>Agaricomycetes</taxon>
        <taxon>Agaricomycetidae</taxon>
        <taxon>Agaricales</taxon>
        <taxon>Marasmiineae</taxon>
        <taxon>Mycenaceae</taxon>
        <taxon>Mycena</taxon>
    </lineage>
</organism>
<evidence type="ECO:0000313" key="3">
    <source>
        <dbReference type="Proteomes" id="UP000636479"/>
    </source>
</evidence>